<dbReference type="PANTHER" id="PTHR43669">
    <property type="entry name" value="5-KETO-D-GLUCONATE 5-REDUCTASE"/>
    <property type="match status" value="1"/>
</dbReference>
<proteinExistence type="inferred from homology"/>
<dbReference type="PRINTS" id="PR00080">
    <property type="entry name" value="SDRFAMILY"/>
</dbReference>
<keyword evidence="2" id="KW-0560">Oxidoreductase</keyword>
<organism evidence="3 4">
    <name type="scientific">Geodermatophilus sabuli</name>
    <dbReference type="NCBI Taxonomy" id="1564158"/>
    <lineage>
        <taxon>Bacteria</taxon>
        <taxon>Bacillati</taxon>
        <taxon>Actinomycetota</taxon>
        <taxon>Actinomycetes</taxon>
        <taxon>Geodermatophilales</taxon>
        <taxon>Geodermatophilaceae</taxon>
        <taxon>Geodermatophilus</taxon>
    </lineage>
</organism>
<dbReference type="FunFam" id="3.40.50.720:FF:000084">
    <property type="entry name" value="Short-chain dehydrogenase reductase"/>
    <property type="match status" value="1"/>
</dbReference>
<gene>
    <name evidence="3" type="ORF">GCU56_11175</name>
</gene>
<reference evidence="3 4" key="1">
    <citation type="submission" date="2020-02" db="EMBL/GenBank/DDBJ databases">
        <title>Geodermatophilus sabuli CPCC 205279 I12A-02694.</title>
        <authorList>
            <person name="Jiang Z."/>
        </authorList>
    </citation>
    <scope>NUCLEOTIDE SEQUENCE [LARGE SCALE GENOMIC DNA]</scope>
    <source>
        <strain evidence="3 4">I12A-02694</strain>
    </source>
</reference>
<evidence type="ECO:0000313" key="4">
    <source>
        <dbReference type="Proteomes" id="UP000470246"/>
    </source>
</evidence>
<dbReference type="AlphaFoldDB" id="A0A7K3W2L9"/>
<comment type="similarity">
    <text evidence="1">Belongs to the short-chain dehydrogenases/reductases (SDR) family.</text>
</comment>
<accession>A0A7K3W2L9</accession>
<dbReference type="Pfam" id="PF13561">
    <property type="entry name" value="adh_short_C2"/>
    <property type="match status" value="1"/>
</dbReference>
<dbReference type="PRINTS" id="PR00081">
    <property type="entry name" value="GDHRDH"/>
</dbReference>
<dbReference type="SUPFAM" id="SSF51735">
    <property type="entry name" value="NAD(P)-binding Rossmann-fold domains"/>
    <property type="match status" value="1"/>
</dbReference>
<protein>
    <submittedName>
        <fullName evidence="3">SDR family oxidoreductase</fullName>
    </submittedName>
</protein>
<evidence type="ECO:0000313" key="3">
    <source>
        <dbReference type="EMBL" id="NEK58434.1"/>
    </source>
</evidence>
<evidence type="ECO:0000256" key="1">
    <source>
        <dbReference type="ARBA" id="ARBA00006484"/>
    </source>
</evidence>
<dbReference type="EMBL" id="JAAGWF010000010">
    <property type="protein sequence ID" value="NEK58434.1"/>
    <property type="molecule type" value="Genomic_DNA"/>
</dbReference>
<dbReference type="InterPro" id="IPR002347">
    <property type="entry name" value="SDR_fam"/>
</dbReference>
<dbReference type="Proteomes" id="UP000470246">
    <property type="component" value="Unassembled WGS sequence"/>
</dbReference>
<dbReference type="PANTHER" id="PTHR43669:SF8">
    <property type="entry name" value="SHORT-CHAIN TYPE DEHYDROGENASE_REDUCTASE-RELATED"/>
    <property type="match status" value="1"/>
</dbReference>
<dbReference type="Gene3D" id="3.40.50.720">
    <property type="entry name" value="NAD(P)-binding Rossmann-like Domain"/>
    <property type="match status" value="1"/>
</dbReference>
<dbReference type="InterPro" id="IPR036291">
    <property type="entry name" value="NAD(P)-bd_dom_sf"/>
</dbReference>
<comment type="caution">
    <text evidence="3">The sequence shown here is derived from an EMBL/GenBank/DDBJ whole genome shotgun (WGS) entry which is preliminary data.</text>
</comment>
<sequence>MSWAVVTGAGRGIGAVIARHAVKEGYRVAVWDVDRAAADAVAAELGDAAVAATVDVGDEASIEAGFAALPEAPGLVVNNAGQVRFGPLLSLSADDWTDVLTVNLTGTFLVSRAAARRMGEAGGGAIVNISSVNGIAAAPNAGAYTATKAAILMLTEQMALEWAPLGIRVNAVAPGLILAGMSDPIYADPEIRELRQGKVPLGSLGSADDVAAAVLFLASDKAGYVTAQTLAVDGGLTKAAMLGLSRPKSVDSVGDR</sequence>
<name>A0A7K3W2L9_9ACTN</name>
<evidence type="ECO:0000256" key="2">
    <source>
        <dbReference type="ARBA" id="ARBA00023002"/>
    </source>
</evidence>
<dbReference type="PROSITE" id="PS00061">
    <property type="entry name" value="ADH_SHORT"/>
    <property type="match status" value="1"/>
</dbReference>
<keyword evidence="4" id="KW-1185">Reference proteome</keyword>
<dbReference type="InterPro" id="IPR020904">
    <property type="entry name" value="Sc_DH/Rdtase_CS"/>
</dbReference>
<dbReference type="RefSeq" id="WP_163481802.1">
    <property type="nucleotide sequence ID" value="NZ_JAAGWF010000010.1"/>
</dbReference>
<dbReference type="GO" id="GO:0016491">
    <property type="term" value="F:oxidoreductase activity"/>
    <property type="evidence" value="ECO:0007669"/>
    <property type="project" value="UniProtKB-KW"/>
</dbReference>